<keyword evidence="3 7" id="KW-0812">Transmembrane</keyword>
<keyword evidence="2" id="KW-1003">Cell membrane</keyword>
<dbReference type="GO" id="GO:0022857">
    <property type="term" value="F:transmembrane transporter activity"/>
    <property type="evidence" value="ECO:0007669"/>
    <property type="project" value="TreeGrafter"/>
</dbReference>
<dbReference type="PANTHER" id="PTHR30572:SF9">
    <property type="entry name" value="ABC TRANSPORTER PERMEASE PROTEIN"/>
    <property type="match status" value="1"/>
</dbReference>
<feature type="transmembrane region" description="Helical" evidence="7">
    <location>
        <begin position="464"/>
        <end position="484"/>
    </location>
</feature>
<dbReference type="GO" id="GO:0005886">
    <property type="term" value="C:plasma membrane"/>
    <property type="evidence" value="ECO:0007669"/>
    <property type="project" value="UniProtKB-SubCell"/>
</dbReference>
<evidence type="ECO:0000256" key="2">
    <source>
        <dbReference type="ARBA" id="ARBA00022475"/>
    </source>
</evidence>
<evidence type="ECO:0000256" key="5">
    <source>
        <dbReference type="ARBA" id="ARBA00023136"/>
    </source>
</evidence>
<dbReference type="EMBL" id="JACCFS010000001">
    <property type="protein sequence ID" value="NYJ34367.1"/>
    <property type="molecule type" value="Genomic_DNA"/>
</dbReference>
<evidence type="ECO:0000256" key="7">
    <source>
        <dbReference type="SAM" id="Phobius"/>
    </source>
</evidence>
<feature type="transmembrane region" description="Helical" evidence="7">
    <location>
        <begin position="328"/>
        <end position="348"/>
    </location>
</feature>
<name>A0A7Z0JA35_9ACTN</name>
<dbReference type="PANTHER" id="PTHR30572">
    <property type="entry name" value="MEMBRANE COMPONENT OF TRANSPORTER-RELATED"/>
    <property type="match status" value="1"/>
</dbReference>
<dbReference type="InterPro" id="IPR050250">
    <property type="entry name" value="Macrolide_Exporter_MacB"/>
</dbReference>
<comment type="caution">
    <text evidence="9">The sequence shown here is derived from an EMBL/GenBank/DDBJ whole genome shotgun (WGS) entry which is preliminary data.</text>
</comment>
<feature type="region of interest" description="Disordered" evidence="6">
    <location>
        <begin position="122"/>
        <end position="146"/>
    </location>
</feature>
<keyword evidence="5 7" id="KW-0472">Membrane</keyword>
<protein>
    <submittedName>
        <fullName evidence="9">Putative ABC transport system permease protein</fullName>
    </submittedName>
</protein>
<keyword evidence="4 7" id="KW-1133">Transmembrane helix</keyword>
<dbReference type="AlphaFoldDB" id="A0A7Z0JA35"/>
<evidence type="ECO:0000256" key="4">
    <source>
        <dbReference type="ARBA" id="ARBA00022989"/>
    </source>
</evidence>
<evidence type="ECO:0000256" key="3">
    <source>
        <dbReference type="ARBA" id="ARBA00022692"/>
    </source>
</evidence>
<feature type="domain" description="ABC3 transporter permease C-terminal" evidence="8">
    <location>
        <begin position="327"/>
        <end position="401"/>
    </location>
</feature>
<dbReference type="Pfam" id="PF02687">
    <property type="entry name" value="FtsX"/>
    <property type="match status" value="1"/>
</dbReference>
<organism evidence="9 10">
    <name type="scientific">Nocardiopsis aegyptia</name>
    <dbReference type="NCBI Taxonomy" id="220378"/>
    <lineage>
        <taxon>Bacteria</taxon>
        <taxon>Bacillati</taxon>
        <taxon>Actinomycetota</taxon>
        <taxon>Actinomycetes</taxon>
        <taxon>Streptosporangiales</taxon>
        <taxon>Nocardiopsidaceae</taxon>
        <taxon>Nocardiopsis</taxon>
    </lineage>
</organism>
<proteinExistence type="predicted"/>
<feature type="transmembrane region" description="Helical" evidence="7">
    <location>
        <begin position="20"/>
        <end position="38"/>
    </location>
</feature>
<keyword evidence="10" id="KW-1185">Reference proteome</keyword>
<dbReference type="InterPro" id="IPR003838">
    <property type="entry name" value="ABC3_permease_C"/>
</dbReference>
<dbReference type="Proteomes" id="UP000572051">
    <property type="component" value="Unassembled WGS sequence"/>
</dbReference>
<feature type="transmembrane region" description="Helical" evidence="7">
    <location>
        <begin position="369"/>
        <end position="395"/>
    </location>
</feature>
<feature type="compositionally biased region" description="Gly residues" evidence="6">
    <location>
        <begin position="128"/>
        <end position="141"/>
    </location>
</feature>
<sequence>MYVLQNAARNVWRNRGRNMLLGAMMLVVIATTVIAMMITSTSSGIIEDYKSRFGSEVTFTPDIESLREEASADASADANGGPMRLEMPTIDADQYLAFGDSEYLKAADYTASTGIVPTDLTVVDEDLGGGSSGMRMGGGPGQEEEQESDDAVSYMAQLMAGSFEEFDDGSRVLADGEMPEELNEVIVSSEIAELNELEIGDTFTATGALTDPDGGEAKEIGYDDLTVVGVYDDLTEEYSRTPVQNAYSNTRNQVLTNVDTVLENYDSAYGGIQVSATYYLTSPDVLDEFEEEVRAEGLPEVFEVTTDESAYETIVAPVEGLKSISTTFMIVVLALGGVIIALLSSTAIRERKYEIGVLRAMGMKKSVVALGLWVESLILTATCLVAGLALGALVAQPVTDTLLAGQVAAAETATEGQGPMGDGMGRGGGMGMGGGGGAGGFGPAGGATDAEPLTELAVGLSPAGVGQIALVAFLLATLAGVVAISRITKYEPIKILAERN</sequence>
<evidence type="ECO:0000313" key="10">
    <source>
        <dbReference type="Proteomes" id="UP000572051"/>
    </source>
</evidence>
<reference evidence="9 10" key="1">
    <citation type="submission" date="2020-07" db="EMBL/GenBank/DDBJ databases">
        <title>Sequencing the genomes of 1000 actinobacteria strains.</title>
        <authorList>
            <person name="Klenk H.-P."/>
        </authorList>
    </citation>
    <scope>NUCLEOTIDE SEQUENCE [LARGE SCALE GENOMIC DNA]</scope>
    <source>
        <strain evidence="9 10">DSM 44442</strain>
    </source>
</reference>
<evidence type="ECO:0000256" key="1">
    <source>
        <dbReference type="ARBA" id="ARBA00004651"/>
    </source>
</evidence>
<evidence type="ECO:0000313" key="9">
    <source>
        <dbReference type="EMBL" id="NYJ34367.1"/>
    </source>
</evidence>
<dbReference type="RefSeq" id="WP_179822972.1">
    <property type="nucleotide sequence ID" value="NZ_JACCFS010000001.1"/>
</dbReference>
<gene>
    <name evidence="9" type="ORF">HNR10_002248</name>
</gene>
<evidence type="ECO:0000259" key="8">
    <source>
        <dbReference type="Pfam" id="PF02687"/>
    </source>
</evidence>
<evidence type="ECO:0000256" key="6">
    <source>
        <dbReference type="SAM" id="MobiDB-lite"/>
    </source>
</evidence>
<comment type="subcellular location">
    <subcellularLocation>
        <location evidence="1">Cell membrane</location>
        <topology evidence="1">Multi-pass membrane protein</topology>
    </subcellularLocation>
</comment>
<accession>A0A7Z0JA35</accession>